<dbReference type="Proteomes" id="UP000694387">
    <property type="component" value="Chromosome 29"/>
</dbReference>
<accession>A0A9L0IPU9</accession>
<reference evidence="1 2" key="1">
    <citation type="journal article" date="2020" name="Nat. Commun.">
        <title>Donkey genomes provide new insights into domestication and selection for coat color.</title>
        <authorList>
            <person name="Wang"/>
            <person name="C."/>
            <person name="Li"/>
            <person name="H."/>
            <person name="Guo"/>
            <person name="Y."/>
            <person name="Huang"/>
            <person name="J."/>
            <person name="Sun"/>
            <person name="Y."/>
            <person name="Min"/>
            <person name="J."/>
            <person name="Wang"/>
            <person name="J."/>
            <person name="Fang"/>
            <person name="X."/>
            <person name="Zhao"/>
            <person name="Z."/>
            <person name="Wang"/>
            <person name="S."/>
            <person name="Zhang"/>
            <person name="Y."/>
            <person name="Liu"/>
            <person name="Q."/>
            <person name="Jiang"/>
            <person name="Q."/>
            <person name="Wang"/>
            <person name="X."/>
            <person name="Guo"/>
            <person name="Y."/>
            <person name="Yang"/>
            <person name="C."/>
            <person name="Wang"/>
            <person name="Y."/>
            <person name="Tian"/>
            <person name="F."/>
            <person name="Zhuang"/>
            <person name="G."/>
            <person name="Fan"/>
            <person name="Y."/>
            <person name="Gao"/>
            <person name="Q."/>
            <person name="Li"/>
            <person name="Y."/>
            <person name="Ju"/>
            <person name="Z."/>
            <person name="Li"/>
            <person name="J."/>
            <person name="Li"/>
            <person name="R."/>
            <person name="Hou"/>
            <person name="M."/>
            <person name="Yang"/>
            <person name="G."/>
            <person name="Liu"/>
            <person name="G."/>
            <person name="Liu"/>
            <person name="W."/>
            <person name="Guo"/>
            <person name="J."/>
            <person name="Pan"/>
            <person name="S."/>
            <person name="Fan"/>
            <person name="G."/>
            <person name="Zhang"/>
            <person name="W."/>
            <person name="Zhang"/>
            <person name="R."/>
            <person name="Yu"/>
            <person name="J."/>
            <person name="Zhang"/>
            <person name="X."/>
            <person name="Yin"/>
            <person name="Q."/>
            <person name="Ji"/>
            <person name="C."/>
            <person name="Jin"/>
            <person name="Y."/>
            <person name="Yue"/>
            <person name="G."/>
            <person name="Liu"/>
            <person name="M."/>
            <person name="Xu"/>
            <person name="J."/>
            <person name="Liu"/>
            <person name="S."/>
            <person name="Jordana"/>
            <person name="J."/>
            <person name="Noce"/>
            <person name="A."/>
            <person name="Amills"/>
            <person name="M."/>
            <person name="Wu"/>
            <person name="D.D."/>
            <person name="Li"/>
            <person name="S."/>
            <person name="Zhou"/>
            <person name="X. and Zhong"/>
            <person name="J."/>
        </authorList>
    </citation>
    <scope>NUCLEOTIDE SEQUENCE [LARGE SCALE GENOMIC DNA]</scope>
</reference>
<dbReference type="Pfam" id="PF04081">
    <property type="entry name" value="DNA_pol_delta_4"/>
    <property type="match status" value="1"/>
</dbReference>
<reference evidence="1" key="3">
    <citation type="submission" date="2025-09" db="UniProtKB">
        <authorList>
            <consortium name="Ensembl"/>
        </authorList>
    </citation>
    <scope>IDENTIFICATION</scope>
</reference>
<dbReference type="InterPro" id="IPR007218">
    <property type="entry name" value="DNA_pol_delta_4"/>
</dbReference>
<dbReference type="AlphaFoldDB" id="A0A9L0IPU9"/>
<reference evidence="1" key="2">
    <citation type="submission" date="2025-08" db="UniProtKB">
        <authorList>
            <consortium name="Ensembl"/>
        </authorList>
    </citation>
    <scope>IDENTIFICATION</scope>
</reference>
<dbReference type="GO" id="GO:0006261">
    <property type="term" value="P:DNA-templated DNA replication"/>
    <property type="evidence" value="ECO:0007669"/>
    <property type="project" value="TreeGrafter"/>
</dbReference>
<name>A0A9L0IPU9_EQUAS</name>
<dbReference type="PANTHER" id="PTHR14303">
    <property type="entry name" value="DNA POLYMERASE DELTA SUBUNIT 4"/>
    <property type="match status" value="1"/>
</dbReference>
<dbReference type="GeneTree" id="ENSGT00390000005096"/>
<keyword evidence="2" id="KW-1185">Reference proteome</keyword>
<dbReference type="GO" id="GO:0000731">
    <property type="term" value="P:DNA synthesis involved in DNA repair"/>
    <property type="evidence" value="ECO:0007669"/>
    <property type="project" value="InterPro"/>
</dbReference>
<gene>
    <name evidence="1" type="primary">POLD4</name>
</gene>
<evidence type="ECO:0008006" key="3">
    <source>
        <dbReference type="Google" id="ProtNLM"/>
    </source>
</evidence>
<dbReference type="Ensembl" id="ENSEAST00005040931.1">
    <property type="protein sequence ID" value="ENSEASP00005042914.1"/>
    <property type="gene ID" value="ENSEASG00005028320.1"/>
</dbReference>
<proteinExistence type="predicted"/>
<evidence type="ECO:0000313" key="1">
    <source>
        <dbReference type="Ensembl" id="ENSEASP00005042914.1"/>
    </source>
</evidence>
<sequence>MFVCLLGWRRGVIPWNWRTSSLCLSGSSCLPVAGPRLALWPQPSLTPSQQLSLSCPLACLSSSPQSPPSPPAWVAAMGRKRLITDSYPVVKRREGPAGHCKGELAPDLGEEPQTLNVDEAELELLRQFDLAWQYGPCTGITRLQRWHRAKQMGLEPPLEVYQPLASLSPLNHHLRPPARYPRTSGHKHEPVAALQLSSAVENVWQERVSKGRKEAESGSLHGSALHLTSRLLEPRLRASAAEAEHLRCGEWSLRTKTWP</sequence>
<evidence type="ECO:0000313" key="2">
    <source>
        <dbReference type="Proteomes" id="UP000694387"/>
    </source>
</evidence>
<dbReference type="PANTHER" id="PTHR14303:SF0">
    <property type="entry name" value="DNA POLYMERASE DELTA SUBUNIT 4"/>
    <property type="match status" value="1"/>
</dbReference>
<dbReference type="GO" id="GO:0003887">
    <property type="term" value="F:DNA-directed DNA polymerase activity"/>
    <property type="evidence" value="ECO:0007669"/>
    <property type="project" value="TreeGrafter"/>
</dbReference>
<protein>
    <recommendedName>
        <fullName evidence="3">DNA polymerase delta subunit 4</fullName>
    </recommendedName>
</protein>
<dbReference type="GO" id="GO:0043625">
    <property type="term" value="C:delta DNA polymerase complex"/>
    <property type="evidence" value="ECO:0007669"/>
    <property type="project" value="TreeGrafter"/>
</dbReference>
<organism evidence="1 2">
    <name type="scientific">Equus asinus</name>
    <name type="common">Donkey</name>
    <name type="synonym">Equus africanus asinus</name>
    <dbReference type="NCBI Taxonomy" id="9793"/>
    <lineage>
        <taxon>Eukaryota</taxon>
        <taxon>Metazoa</taxon>
        <taxon>Chordata</taxon>
        <taxon>Craniata</taxon>
        <taxon>Vertebrata</taxon>
        <taxon>Euteleostomi</taxon>
        <taxon>Mammalia</taxon>
        <taxon>Eutheria</taxon>
        <taxon>Laurasiatheria</taxon>
        <taxon>Perissodactyla</taxon>
        <taxon>Equidae</taxon>
        <taxon>Equus</taxon>
    </lineage>
</organism>